<name>A0A7R8W797_9CRUS</name>
<feature type="domain" description="C2H2-type" evidence="6">
    <location>
        <begin position="1511"/>
        <end position="1538"/>
    </location>
</feature>
<dbReference type="GO" id="GO:0008270">
    <property type="term" value="F:zinc ion binding"/>
    <property type="evidence" value="ECO:0007669"/>
    <property type="project" value="UniProtKB-KW"/>
</dbReference>
<feature type="domain" description="C2H2-type" evidence="6">
    <location>
        <begin position="2166"/>
        <end position="2193"/>
    </location>
</feature>
<feature type="region of interest" description="Disordered" evidence="5">
    <location>
        <begin position="2835"/>
        <end position="2936"/>
    </location>
</feature>
<feature type="compositionally biased region" description="Basic and acidic residues" evidence="5">
    <location>
        <begin position="1534"/>
        <end position="1543"/>
    </location>
</feature>
<organism evidence="7">
    <name type="scientific">Cyprideis torosa</name>
    <dbReference type="NCBI Taxonomy" id="163714"/>
    <lineage>
        <taxon>Eukaryota</taxon>
        <taxon>Metazoa</taxon>
        <taxon>Ecdysozoa</taxon>
        <taxon>Arthropoda</taxon>
        <taxon>Crustacea</taxon>
        <taxon>Oligostraca</taxon>
        <taxon>Ostracoda</taxon>
        <taxon>Podocopa</taxon>
        <taxon>Podocopida</taxon>
        <taxon>Cytherocopina</taxon>
        <taxon>Cytheroidea</taxon>
        <taxon>Cytherideidae</taxon>
        <taxon>Cyprideis</taxon>
    </lineage>
</organism>
<dbReference type="SUPFAM" id="SSF57667">
    <property type="entry name" value="beta-beta-alpha zinc fingers"/>
    <property type="match status" value="9"/>
</dbReference>
<dbReference type="InterPro" id="IPR050688">
    <property type="entry name" value="Zinc_finger/UBP_domain"/>
</dbReference>
<dbReference type="PANTHER" id="PTHR24403:SF43">
    <property type="entry name" value="ZINC FINGER PROTEIN 64"/>
    <property type="match status" value="1"/>
</dbReference>
<evidence type="ECO:0000259" key="6">
    <source>
        <dbReference type="PROSITE" id="PS50157"/>
    </source>
</evidence>
<feature type="region of interest" description="Disordered" evidence="5">
    <location>
        <begin position="459"/>
        <end position="492"/>
    </location>
</feature>
<feature type="region of interest" description="Disordered" evidence="5">
    <location>
        <begin position="241"/>
        <end position="276"/>
    </location>
</feature>
<feature type="compositionally biased region" description="Basic and acidic residues" evidence="5">
    <location>
        <begin position="2187"/>
        <end position="2199"/>
    </location>
</feature>
<feature type="domain" description="C2H2-type" evidence="6">
    <location>
        <begin position="2570"/>
        <end position="2597"/>
    </location>
</feature>
<feature type="domain" description="C2H2-type" evidence="6">
    <location>
        <begin position="2598"/>
        <end position="2625"/>
    </location>
</feature>
<feature type="region of interest" description="Disordered" evidence="5">
    <location>
        <begin position="2995"/>
        <end position="3065"/>
    </location>
</feature>
<proteinExistence type="predicted"/>
<dbReference type="EMBL" id="OB660786">
    <property type="protein sequence ID" value="CAD7226259.1"/>
    <property type="molecule type" value="Genomic_DNA"/>
</dbReference>
<accession>A0A7R8W797</accession>
<dbReference type="OrthoDB" id="6382929at2759"/>
<feature type="compositionally biased region" description="Basic and acidic residues" evidence="5">
    <location>
        <begin position="468"/>
        <end position="490"/>
    </location>
</feature>
<feature type="compositionally biased region" description="Acidic residues" evidence="5">
    <location>
        <begin position="2911"/>
        <end position="2921"/>
    </location>
</feature>
<feature type="compositionally biased region" description="Basic and acidic residues" evidence="5">
    <location>
        <begin position="2861"/>
        <end position="2873"/>
    </location>
</feature>
<feature type="domain" description="C2H2-type" evidence="6">
    <location>
        <begin position="1671"/>
        <end position="1698"/>
    </location>
</feature>
<feature type="compositionally biased region" description="Polar residues" evidence="5">
    <location>
        <begin position="2368"/>
        <end position="2384"/>
    </location>
</feature>
<evidence type="ECO:0000313" key="7">
    <source>
        <dbReference type="EMBL" id="CAD7226259.1"/>
    </source>
</evidence>
<reference evidence="7" key="1">
    <citation type="submission" date="2020-11" db="EMBL/GenBank/DDBJ databases">
        <authorList>
            <person name="Tran Van P."/>
        </authorList>
    </citation>
    <scope>NUCLEOTIDE SEQUENCE</scope>
</reference>
<feature type="domain" description="C2H2-type" evidence="6">
    <location>
        <begin position="1133"/>
        <end position="1160"/>
    </location>
</feature>
<protein>
    <recommendedName>
        <fullName evidence="6">C2H2-type domain-containing protein</fullName>
    </recommendedName>
</protein>
<feature type="compositionally biased region" description="Basic and acidic residues" evidence="5">
    <location>
        <begin position="914"/>
        <end position="925"/>
    </location>
</feature>
<dbReference type="InterPro" id="IPR036236">
    <property type="entry name" value="Znf_C2H2_sf"/>
</dbReference>
<keyword evidence="1" id="KW-0479">Metal-binding</keyword>
<evidence type="ECO:0000256" key="4">
    <source>
        <dbReference type="ARBA" id="ARBA00022833"/>
    </source>
</evidence>
<feature type="region of interest" description="Disordered" evidence="5">
    <location>
        <begin position="790"/>
        <end position="818"/>
    </location>
</feature>
<gene>
    <name evidence="7" type="ORF">CTOB1V02_LOCUS4182</name>
</gene>
<feature type="compositionally biased region" description="Low complexity" evidence="5">
    <location>
        <begin position="3022"/>
        <end position="3034"/>
    </location>
</feature>
<keyword evidence="4" id="KW-0862">Zinc</keyword>
<feature type="domain" description="C2H2-type" evidence="6">
    <location>
        <begin position="2812"/>
        <end position="2839"/>
    </location>
</feature>
<dbReference type="GO" id="GO:0005634">
    <property type="term" value="C:nucleus"/>
    <property type="evidence" value="ECO:0007669"/>
    <property type="project" value="TreeGrafter"/>
</dbReference>
<feature type="region of interest" description="Disordered" evidence="5">
    <location>
        <begin position="1271"/>
        <end position="1292"/>
    </location>
</feature>
<feature type="domain" description="C2H2-type" evidence="6">
    <location>
        <begin position="2344"/>
        <end position="2371"/>
    </location>
</feature>
<feature type="compositionally biased region" description="Acidic residues" evidence="5">
    <location>
        <begin position="795"/>
        <end position="809"/>
    </location>
</feature>
<feature type="compositionally biased region" description="Basic and acidic residues" evidence="5">
    <location>
        <begin position="2447"/>
        <end position="2457"/>
    </location>
</feature>
<feature type="compositionally biased region" description="Polar residues" evidence="5">
    <location>
        <begin position="1584"/>
        <end position="1593"/>
    </location>
</feature>
<feature type="compositionally biased region" description="Polar residues" evidence="5">
    <location>
        <begin position="1272"/>
        <end position="1284"/>
    </location>
</feature>
<feature type="domain" description="C2H2-type" evidence="6">
    <location>
        <begin position="1643"/>
        <end position="1670"/>
    </location>
</feature>
<sequence length="3065" mass="343617">MTTLETLISGRHRTKEFDTLRVSEVFWDDSLLYTDGCGKVSWKILKLDSDFGSSGEDSKSCGPSLRILRAVAQGRTVLSLALGGDDQREEEVGGSERNRTMDNRSPLTSPPILDRTDPVTEEEEGPAHRLRRSSMPNPVAPLSPLPPPPATATPEVLKSAEQLKTFPCPKCPQVFSNVKNVSRHLKMHGGDLPWKPYRCPHCDLSSAIKSVVTSHLRCHYNQQVMKRMGPDGRMIYVNVPVGSKHSPEQSDSSIKPDQEPKEPQTNGVASQEGEEKVLRHCPKCPYSTYSEETLLKHKSRHGRNHKYRCQYCDYSTNTKAYVDNHLKYHLETVNKKPPQPATTSPSITASTTSRTAWKAPQTKPDGIEDPTLMSPSFLGSTRPNAELLYATSTDAQGKKLFHCSECPYSTMYIHDLDRKHRYRHSANAKEFPIRCTHCTYRARTFPGLRPHLVLHFKPPIDPAQLKPPEVEVPKEEGRTKDSEGHEREGESYMMDVDEPLDFPDGVVEEELEGVIDGGFKVLQCPWCPFYTEHCKNFEDHLRKHRLERMKSGSKKVTNFACTRCSFTTVSVPNLRQHLRHHGPREDVFRCEAMGCPFSTKDFAELETHSGCHGENQPGEFKCDKCSFSVSAEEVWQKHQEHHRKEEEWLSFEQIAGLELLPLSSGEIQMPPGEGEAFVVEDLSEKEENPLLDKPESEGPRDDVVPVQNRTLDVSKCIYIPPPGVRTNCRYICPRCPFKVRDVRSLEKHFTYHGKRGPGRKRCTMCDYSSQMMDRLEKHMVLHIRDGGPYIPYGEGDSETEDGGEQDQEESMQQQAAGPIKTLQHITNGRSWTNLCKLCPFAAPSQEKLRVHMNAHELEYKYKCPHCSYSARNQPRLAKHVALHRKQIQMAQQQKQQEQRSTLIVSNVMSLAGTESKENQPQEQRELMANGGSEEPSPTGIDGVGGEPKVHYCPKCPYKSINRSHVLVHMSKHGLRDGDRYQCSHCDYTAKFPGILERHMELHGEISKTSRPSLPQHQNGGVQQQKVHFCFRCPYQSTSRMDVVNHLQKHGLKGEGRVMCKYCDYSAKNHGLLDKHHALHGEVSLTAPPESQVAGAPKMHFCPRCPYKSNTRQDVLIHLTKHGYQPDQGAGRYHTCKFCDFTVKYYGTLERHMELHGWKAPTAPLGGKADSQTPELQVTAGSFPKQHWCPKCPYRSSSRSDVICHLKYHGVRPNGTMMQHACTICDYSTMKISVFEAHQALHREAENMDPTLKLEREKYLAANPNLVGIAATATDSEGSRPSSLPRSDDEEDAMFNPMGFLEASMDTSQGDSSPGQHLVQEQPDLATIQGMLPKFHQCPLCPYKSPNRSHIKVHLQAHRSADDNGQIRPYQCPYCSYATRQKTTIEDHVNLHLREAAQQREAQSEDPIESAIPVKKPMKPMPALRPISELTNKPLIDTGNEGVSITFSTPPAPFSEVTPTSTFISGEIFKHPDWTPKVHRCPLCPYKSSNKSHIKVHLLAHGPRQNGEVMPYKCPFCSYSTRHKTTIEDHVQLHLREKDNKDNSSRAPTFNSSSEENSPVPDEESRKYGGLESKIPPGTSLLRGTLSQPLSHQSPLDVKPSVSVLRVRPEFQIKPLEAGQHNLSVIPQPSITISPASPNHVQPFACRMCPYRTNKQERLRNHELKHTSEGEFSCDQCDFSTNTRTALGHHKNWHDKLGPQSKDVFPQVSTVMVPKSPQQMALSPGRPVVVTSPTRAPAMLQAPVSTTVSRVSPPAKVRCPKCPFTTQYNSYLQRHLMYHGREGQKEKNCCPFCDFSSAIPKLLDTHIQLHQDEQAAVAPVSMAAVAPSTVGSPGKSTLAQILTGNQSHASQQPAGTDARFHCVKCPFTTNDKTYFDRHCMYHGRHGNQLVSKHTCPYCDFSTMFERLINEHVALHTGAFVPPVQGRPSGPAENGKLKCPKCPYATDSRKYFDRHVSYHGRGDGQHGVLLHRCQFCDFSTKYLRLLTEHQQIHGVRDPLKCSQCPYVAESEVLLETHRERHLDTPFLECSQCDFSSKSVAELERHLIVHRQDFSMTTSESEFRCDKCPFSCASNEGLLEHYSNHGRSGCPNCTYTAISPTDLTEHLHLHEEDQELREEEDREFEDVLEAKQTEGDPESLFCEKCPFAGSNAEEMMLHAKEHGAKGKTYQCAECDWATDDLSNAQAHHNLHENESEDQKETELAMTRTTPSASSEGGIMSYVLQTPRHTVRRKRVAPIRTPIKHQCPHCPLICPTQGRLNKHLTCHNTTEARNYNCKVCGYSTNNGAKYCSHLQLHPELEQEATVEVLNQADGESLVTCPYCPTKTQNPLRMQKHLACHRVTDPRKFNCHLCDYATNNHAGYQKHLRVHQRQTGSLDPANNSSSQDDSAGEEDGSSLLSSVTMEDNQPPPPASMSDTPILASVLTGQSPKNSPAATPGRLPVSSPPVLAEPDHAPHRETSMPEVPMMQVQEVKEVVDRGDGTFGCSICPFASSVRENIDKHLAHHGANRQHKCNTCSYSASKQLNLEKHVQLHQQMMEVEPAPTDLLEATYLDMDMALLTEPGGARRRKADSYPCKQCPYVAMFRKNLERHAKLHGASKAFVCRYCNYATDRSGGLTNHERLHTQEGEGKMLTRLQEAPDVATRKRTHEEAFVDEYDSSLNQEEGGEILLGGRRRACTKCPYIASNKARMDKHLEYHGANKEFQCSQCDYSTDRKCRYSMHVKLHGLTFQEDEFNQSLLSTMAAIEATKPDEKGKSMVEPKSVNESARSKYRQDTGPPAKRRSMTFNYCPYCPYRTASGNNLPSHIALHGADKGFKCRYCDYSGQNQYTVSRHELLHQEEQQQSTSETEAKVTVSDDEGQLSEGEVKMEGIKESPPTRRISSVTSPKTHAPIMTRRSSSQQQSSSPTGHLGPFDDNEPDLDEQEGVAGSAKYKSRPGSRHRALHYCDKCPFSTKFVTNLRVHMAGHGSTRRYKCEHCDFTTNREVVFESHAELHEGGKVVGPSAATRRVSGSPQVVQASPPSQKSGATATRSSSRSAGGEGPRFSATLTTGTAGESGGGGLKMKIFKK</sequence>
<feature type="compositionally biased region" description="Polar residues" evidence="5">
    <location>
        <begin position="3006"/>
        <end position="3021"/>
    </location>
</feature>
<feature type="compositionally biased region" description="Polar residues" evidence="5">
    <location>
        <begin position="2393"/>
        <end position="2402"/>
    </location>
</feature>
<keyword evidence="3" id="KW-0863">Zinc-finger</keyword>
<feature type="region of interest" description="Disordered" evidence="5">
    <location>
        <begin position="2187"/>
        <end position="2212"/>
    </location>
</feature>
<feature type="region of interest" description="Disordered" evidence="5">
    <location>
        <begin position="81"/>
        <end position="155"/>
    </location>
</feature>
<feature type="domain" description="C2H2-type" evidence="6">
    <location>
        <begin position="166"/>
        <end position="193"/>
    </location>
</feature>
<feature type="compositionally biased region" description="Basic and acidic residues" evidence="5">
    <location>
        <begin position="90"/>
        <end position="102"/>
    </location>
</feature>
<dbReference type="PROSITE" id="PS00028">
    <property type="entry name" value="ZINC_FINGER_C2H2_1"/>
    <property type="match status" value="6"/>
</dbReference>
<feature type="compositionally biased region" description="Pro residues" evidence="5">
    <location>
        <begin position="138"/>
        <end position="151"/>
    </location>
</feature>
<feature type="compositionally biased region" description="Low complexity" evidence="5">
    <location>
        <begin position="341"/>
        <end position="356"/>
    </location>
</feature>
<feature type="domain" description="C2H2-type" evidence="6">
    <location>
        <begin position="620"/>
        <end position="647"/>
    </location>
</feature>
<feature type="domain" description="C2H2-type" evidence="6">
    <location>
        <begin position="1369"/>
        <end position="1396"/>
    </location>
</feature>
<feature type="region of interest" description="Disordered" evidence="5">
    <location>
        <begin position="2362"/>
        <end position="2457"/>
    </location>
</feature>
<feature type="compositionally biased region" description="Polar residues" evidence="5">
    <location>
        <begin position="2421"/>
        <end position="2431"/>
    </location>
</feature>
<dbReference type="PROSITE" id="PS50157">
    <property type="entry name" value="ZINC_FINGER_C2H2_2"/>
    <property type="match status" value="13"/>
</dbReference>
<dbReference type="InterPro" id="IPR013087">
    <property type="entry name" value="Znf_C2H2_type"/>
</dbReference>
<feature type="compositionally biased region" description="Polar residues" evidence="5">
    <location>
        <begin position="1544"/>
        <end position="1556"/>
    </location>
</feature>
<dbReference type="GO" id="GO:0045944">
    <property type="term" value="P:positive regulation of transcription by RNA polymerase II"/>
    <property type="evidence" value="ECO:0007669"/>
    <property type="project" value="TreeGrafter"/>
</dbReference>
<evidence type="ECO:0000256" key="3">
    <source>
        <dbReference type="ARBA" id="ARBA00022771"/>
    </source>
</evidence>
<feature type="region of interest" description="Disordered" evidence="5">
    <location>
        <begin position="2747"/>
        <end position="2776"/>
    </location>
</feature>
<evidence type="ECO:0000256" key="5">
    <source>
        <dbReference type="SAM" id="MobiDB-lite"/>
    </source>
</evidence>
<dbReference type="Gene3D" id="3.30.160.60">
    <property type="entry name" value="Classic Zinc Finger"/>
    <property type="match status" value="25"/>
</dbReference>
<dbReference type="SMART" id="SM00355">
    <property type="entry name" value="ZnF_C2H2"/>
    <property type="match status" value="54"/>
</dbReference>
<feature type="domain" description="C2H2-type" evidence="6">
    <location>
        <begin position="2969"/>
        <end position="2996"/>
    </location>
</feature>
<dbReference type="Pfam" id="PF00096">
    <property type="entry name" value="zf-C2H2"/>
    <property type="match status" value="1"/>
</dbReference>
<dbReference type="PANTHER" id="PTHR24403">
    <property type="entry name" value="ZINC FINGER PROTEIN"/>
    <property type="match status" value="1"/>
</dbReference>
<evidence type="ECO:0000256" key="2">
    <source>
        <dbReference type="ARBA" id="ARBA00022737"/>
    </source>
</evidence>
<keyword evidence="2" id="KW-0677">Repeat</keyword>
<feature type="region of interest" description="Disordered" evidence="5">
    <location>
        <begin position="1534"/>
        <end position="1595"/>
    </location>
</feature>
<feature type="region of interest" description="Disordered" evidence="5">
    <location>
        <begin position="334"/>
        <end position="376"/>
    </location>
</feature>
<evidence type="ECO:0000256" key="1">
    <source>
        <dbReference type="ARBA" id="ARBA00022723"/>
    </source>
</evidence>
<feature type="region of interest" description="Disordered" evidence="5">
    <location>
        <begin position="911"/>
        <end position="939"/>
    </location>
</feature>